<dbReference type="NCBIfam" id="NF003319">
    <property type="entry name" value="PRK04330.1"/>
    <property type="match status" value="1"/>
</dbReference>
<dbReference type="AlphaFoldDB" id="A0A7J4ISB7"/>
<comment type="similarity">
    <text evidence="1 2">Belongs to the UPF0147 family.</text>
</comment>
<dbReference type="EMBL" id="DUFG01000017">
    <property type="protein sequence ID" value="HIH08398.1"/>
    <property type="molecule type" value="Genomic_DNA"/>
</dbReference>
<organism evidence="3 5">
    <name type="scientific">Candidatus Iainarchaeum sp</name>
    <dbReference type="NCBI Taxonomy" id="3101447"/>
    <lineage>
        <taxon>Archaea</taxon>
        <taxon>Candidatus Iainarchaeota</taxon>
        <taxon>Candidatus Iainarchaeia</taxon>
        <taxon>Candidatus Iainarchaeales</taxon>
        <taxon>Candidatus Iainarchaeaceae</taxon>
        <taxon>Candidatus Iainarchaeum</taxon>
    </lineage>
</organism>
<dbReference type="SUPFAM" id="SSF158436">
    <property type="entry name" value="Ta0600-like"/>
    <property type="match status" value="1"/>
</dbReference>
<dbReference type="HAMAP" id="MF_00342">
    <property type="entry name" value="UPF0147"/>
    <property type="match status" value="1"/>
</dbReference>
<dbReference type="Proteomes" id="UP000683213">
    <property type="component" value="Unassembled WGS sequence"/>
</dbReference>
<dbReference type="InterPro" id="IPR005354">
    <property type="entry name" value="UPF0147"/>
</dbReference>
<evidence type="ECO:0000313" key="5">
    <source>
        <dbReference type="Proteomes" id="UP000577419"/>
    </source>
</evidence>
<dbReference type="Gene3D" id="1.20.1440.50">
    <property type="entry name" value="Ta0600-like"/>
    <property type="match status" value="1"/>
</dbReference>
<comment type="caution">
    <text evidence="3">The sequence shown here is derived from an EMBL/GenBank/DDBJ whole genome shotgun (WGS) entry which is preliminary data.</text>
</comment>
<reference evidence="4" key="3">
    <citation type="submission" date="2021-05" db="EMBL/GenBank/DDBJ databases">
        <title>Protein family content uncovers lineage relationships and bacterial pathway maintenance mechanisms in DPANN archaea.</title>
        <authorList>
            <person name="Castelle C.J."/>
            <person name="Meheust R."/>
            <person name="Jaffe A.L."/>
            <person name="Seitz K."/>
            <person name="Gong X."/>
            <person name="Baker B.J."/>
            <person name="Banfield J.F."/>
        </authorList>
    </citation>
    <scope>NUCLEOTIDE SEQUENCE</scope>
    <source>
        <strain evidence="4">RIFCSPHIGHO2_01_FULL_GW2011_AR10_43_9</strain>
    </source>
</reference>
<dbReference type="Pfam" id="PF03685">
    <property type="entry name" value="UPF0147"/>
    <property type="match status" value="1"/>
</dbReference>
<proteinExistence type="inferred from homology"/>
<name>A0A7J4ISB7_9ARCH</name>
<dbReference type="InterPro" id="IPR023130">
    <property type="entry name" value="Ta0600-like_sf"/>
</dbReference>
<evidence type="ECO:0000313" key="3">
    <source>
        <dbReference type="EMBL" id="HIH08398.1"/>
    </source>
</evidence>
<accession>A0A7J4ISB7</accession>
<reference evidence="4" key="2">
    <citation type="submission" date="2021-03" db="EMBL/GenBank/DDBJ databases">
        <authorList>
            <person name="Jaffe A."/>
        </authorList>
    </citation>
    <scope>NUCLEOTIDE SEQUENCE</scope>
    <source>
        <strain evidence="4">RIFCSPHIGHO2_01_FULL_GW2011_AR10_43_9</strain>
    </source>
</reference>
<dbReference type="Proteomes" id="UP000577419">
    <property type="component" value="Unassembled WGS sequence"/>
</dbReference>
<evidence type="ECO:0000256" key="1">
    <source>
        <dbReference type="ARBA" id="ARBA00005958"/>
    </source>
</evidence>
<sequence>MTKGKKDEKDEAIEYAVELMDGVVEDTGVPRNIRKSVDDAKQKVLDESEPKNVRVTTAIYILDDVSKDINIPAHTRTEIWQIISDLEAIREKAK</sequence>
<dbReference type="EMBL" id="JAGVWF010000062">
    <property type="protein sequence ID" value="MBS3059630.1"/>
    <property type="molecule type" value="Genomic_DNA"/>
</dbReference>
<gene>
    <name evidence="3" type="ORF">HA237_03440</name>
    <name evidence="4" type="ORF">J4224_04365</name>
</gene>
<evidence type="ECO:0000256" key="2">
    <source>
        <dbReference type="HAMAP-Rule" id="MF_00342"/>
    </source>
</evidence>
<evidence type="ECO:0000313" key="4">
    <source>
        <dbReference type="EMBL" id="MBS3059630.1"/>
    </source>
</evidence>
<protein>
    <recommendedName>
        <fullName evidence="2">UPF0147 protein HA237_03440</fullName>
    </recommendedName>
</protein>
<reference evidence="5" key="1">
    <citation type="journal article" date="2020" name="bioRxiv">
        <title>A rank-normalized archaeal taxonomy based on genome phylogeny resolves widespread incomplete and uneven classifications.</title>
        <authorList>
            <person name="Rinke C."/>
            <person name="Chuvochina M."/>
            <person name="Mussig A.J."/>
            <person name="Chaumeil P.-A."/>
            <person name="Waite D.W."/>
            <person name="Whitman W.B."/>
            <person name="Parks D.H."/>
            <person name="Hugenholtz P."/>
        </authorList>
    </citation>
    <scope>NUCLEOTIDE SEQUENCE [LARGE SCALE GENOMIC DNA]</scope>
</reference>